<dbReference type="AlphaFoldDB" id="A0A371NB15"/>
<evidence type="ECO:0000256" key="1">
    <source>
        <dbReference type="SAM" id="Phobius"/>
    </source>
</evidence>
<sequence length="833" mass="93451">MIDKIHRRRVYLTVIAIMTFIVRLIPSRNFTLAGNDAYIHHDIVMRIAREGLGIIGHDIPSLMGLKAYAYPPLFHVMGYGLYLLFRSELVFFFISPLLGTATVLVIYKVARETFEREDVALLSAFLFSMVPSFVARTSVFIPESMGLLLTSGILYMLVKYLKTTPGYPDIDKFELKAFSNLFRGDLRYILGGLALFVIYLFTHRGWVFLLIALLLLAVTFLTPSFRKRPLEFGLIFLLIGAGIIEFITFAARFQSVPVTILGFPKWMGVLQLILGIYGASLLLRSKNPIHRFLIIWATAFMIIGTYSFRFRDPYAAIPLSLMGGYAFSEVKGRLYASKRFNSYSIMKRDVKPFLRTGIFALLVLMPLAQGAAIAYTGVTTPSPQQNAAFRWINDNTPQDAVFLSAIEDSYSLIGNTHRRDVLLWKTVYEGFMGSAPSLKENTVTRDEVSAIFQSSIPSETSYLLERNNISYIYISKSMHMKGIGLQLPVDPHFKTCFVSGDVSVYRYIKNPGIQSNYSSITVNGEDGKVVEFIEKFWNGYSYSEVGGTSYNDPAEDLEFGNLFKGSYESNAMIAALYIDMGSRTGNGALTSRGEYLIKWLRYKQMDNGSFPGGMPPAEYTLTTMQTVYPLMAIRSSESQEIVDRGLNFVDSQINGDEINIEPLRKSQVPFGSEYLKIKTKSQVAGMYPSNKSGILYSVIEEQGADGSWSSRAYENIGILKGLALYYLSTNDTRVLDSIKRGSEWLNSHQRPDGSFQGDGDENVYCLAHYSDAALIYSVAGDKTSLEKTVGYIEKRGIGKDPTPLKSFLTFLWNMKIIYGEDKAMKLASEIADP</sequence>
<organism evidence="3 4">
    <name type="scientific">Methanothermobacter defluvii</name>
    <dbReference type="NCBI Taxonomy" id="49339"/>
    <lineage>
        <taxon>Archaea</taxon>
        <taxon>Methanobacteriati</taxon>
        <taxon>Methanobacteriota</taxon>
        <taxon>Methanomada group</taxon>
        <taxon>Methanobacteria</taxon>
        <taxon>Methanobacteriales</taxon>
        <taxon>Methanobacteriaceae</taxon>
        <taxon>Methanothermobacter</taxon>
    </lineage>
</organism>
<accession>A0A371NB15</accession>
<protein>
    <submittedName>
        <fullName evidence="3">Dolichyl-phosphate-mannose-protein mannosyltransferase</fullName>
    </submittedName>
</protein>
<dbReference type="EMBL" id="QREL01000002">
    <property type="protein sequence ID" value="REE26237.1"/>
    <property type="molecule type" value="Genomic_DNA"/>
</dbReference>
<feature type="transmembrane region" description="Helical" evidence="1">
    <location>
        <begin position="145"/>
        <end position="161"/>
    </location>
</feature>
<feature type="transmembrane region" description="Helical" evidence="1">
    <location>
        <begin position="232"/>
        <end position="251"/>
    </location>
</feature>
<dbReference type="Proteomes" id="UP000256864">
    <property type="component" value="Unassembled WGS sequence"/>
</dbReference>
<dbReference type="UniPathway" id="UPA00378"/>
<proteinExistence type="predicted"/>
<keyword evidence="1" id="KW-0472">Membrane</keyword>
<dbReference type="Gene3D" id="1.50.10.20">
    <property type="match status" value="1"/>
</dbReference>
<dbReference type="Pfam" id="PF13231">
    <property type="entry name" value="PMT_2"/>
    <property type="match status" value="1"/>
</dbReference>
<feature type="transmembrane region" description="Helical" evidence="1">
    <location>
        <begin position="181"/>
        <end position="200"/>
    </location>
</feature>
<reference evidence="3 4" key="1">
    <citation type="submission" date="2018-07" db="EMBL/GenBank/DDBJ databases">
        <title>Genomic Encyclopedia of Type Strains, Phase IV (KMG-IV): sequencing the most valuable type-strain genomes for metagenomic binning, comparative biology and taxonomic classification.</title>
        <authorList>
            <person name="Goeker M."/>
        </authorList>
    </citation>
    <scope>NUCLEOTIDE SEQUENCE [LARGE SCALE GENOMIC DNA]</scope>
    <source>
        <strain evidence="3 4">DSM 7466</strain>
    </source>
</reference>
<dbReference type="SUPFAM" id="SSF48239">
    <property type="entry name" value="Terpenoid cyclases/Protein prenyltransferases"/>
    <property type="match status" value="1"/>
</dbReference>
<feature type="domain" description="Glycosyltransferase RgtA/B/C/D-like" evidence="2">
    <location>
        <begin position="76"/>
        <end position="163"/>
    </location>
</feature>
<name>A0A371NB15_9EURY</name>
<comment type="caution">
    <text evidence="3">The sequence shown here is derived from an EMBL/GenBank/DDBJ whole genome shotgun (WGS) entry which is preliminary data.</text>
</comment>
<dbReference type="InterPro" id="IPR008930">
    <property type="entry name" value="Terpenoid_cyclase/PrenylTrfase"/>
</dbReference>
<feature type="transmembrane region" description="Helical" evidence="1">
    <location>
        <begin position="314"/>
        <end position="332"/>
    </location>
</feature>
<keyword evidence="4" id="KW-1185">Reference proteome</keyword>
<evidence type="ECO:0000313" key="4">
    <source>
        <dbReference type="Proteomes" id="UP000256864"/>
    </source>
</evidence>
<keyword evidence="3" id="KW-0808">Transferase</keyword>
<evidence type="ECO:0000259" key="2">
    <source>
        <dbReference type="Pfam" id="PF13231"/>
    </source>
</evidence>
<feature type="transmembrane region" description="Helical" evidence="1">
    <location>
        <begin position="290"/>
        <end position="308"/>
    </location>
</feature>
<dbReference type="InterPro" id="IPR038731">
    <property type="entry name" value="RgtA/B/C-like"/>
</dbReference>
<feature type="transmembrane region" description="Helical" evidence="1">
    <location>
        <begin position="9"/>
        <end position="26"/>
    </location>
</feature>
<evidence type="ECO:0000313" key="3">
    <source>
        <dbReference type="EMBL" id="REE26237.1"/>
    </source>
</evidence>
<dbReference type="GO" id="GO:0016757">
    <property type="term" value="F:glycosyltransferase activity"/>
    <property type="evidence" value="ECO:0007669"/>
    <property type="project" value="UniProtKB-KW"/>
</dbReference>
<keyword evidence="1" id="KW-0812">Transmembrane</keyword>
<keyword evidence="3" id="KW-0328">Glycosyltransferase</keyword>
<feature type="transmembrane region" description="Helical" evidence="1">
    <location>
        <begin position="89"/>
        <end position="107"/>
    </location>
</feature>
<feature type="transmembrane region" description="Helical" evidence="1">
    <location>
        <begin position="263"/>
        <end position="283"/>
    </location>
</feature>
<keyword evidence="1" id="KW-1133">Transmembrane helix</keyword>
<gene>
    <name evidence="3" type="ORF">C7452_1195</name>
</gene>
<feature type="transmembrane region" description="Helical" evidence="1">
    <location>
        <begin position="119"/>
        <end position="139"/>
    </location>
</feature>
<feature type="transmembrane region" description="Helical" evidence="1">
    <location>
        <begin position="206"/>
        <end position="225"/>
    </location>
</feature>
<feature type="transmembrane region" description="Helical" evidence="1">
    <location>
        <begin position="353"/>
        <end position="375"/>
    </location>
</feature>